<dbReference type="Pfam" id="PF21530">
    <property type="entry name" value="Pif1_2B_dom"/>
    <property type="match status" value="1"/>
</dbReference>
<dbReference type="PANTHER" id="PTHR23274:SF51">
    <property type="entry name" value="OS03G0423850 PROTEIN"/>
    <property type="match status" value="1"/>
</dbReference>
<dbReference type="InterPro" id="IPR049163">
    <property type="entry name" value="Pif1-like_2B_dom"/>
</dbReference>
<feature type="domain" description="DNA helicase Pif1-like 2B" evidence="1">
    <location>
        <begin position="53"/>
        <end position="96"/>
    </location>
</feature>
<dbReference type="GO" id="GO:0006260">
    <property type="term" value="P:DNA replication"/>
    <property type="evidence" value="ECO:0007669"/>
    <property type="project" value="TreeGrafter"/>
</dbReference>
<dbReference type="SUPFAM" id="SSF52540">
    <property type="entry name" value="P-loop containing nucleoside triphosphate hydrolases"/>
    <property type="match status" value="1"/>
</dbReference>
<dbReference type="STRING" id="42157.A0A182E6D3"/>
<accession>A0A182E6D3</accession>
<dbReference type="InterPro" id="IPR027417">
    <property type="entry name" value="P-loop_NTPase"/>
</dbReference>
<evidence type="ECO:0000313" key="4">
    <source>
        <dbReference type="WBParaSite" id="nOo.2.0.1.t03571-RA"/>
    </source>
</evidence>
<proteinExistence type="predicted"/>
<organism evidence="4">
    <name type="scientific">Onchocerca ochengi</name>
    <name type="common">Filarial nematode worm</name>
    <dbReference type="NCBI Taxonomy" id="42157"/>
    <lineage>
        <taxon>Eukaryota</taxon>
        <taxon>Metazoa</taxon>
        <taxon>Ecdysozoa</taxon>
        <taxon>Nematoda</taxon>
        <taxon>Chromadorea</taxon>
        <taxon>Rhabditida</taxon>
        <taxon>Spirurina</taxon>
        <taxon>Spiruromorpha</taxon>
        <taxon>Filarioidea</taxon>
        <taxon>Onchocercidae</taxon>
        <taxon>Onchocerca</taxon>
    </lineage>
</organism>
<reference evidence="4" key="1">
    <citation type="submission" date="2016-06" db="UniProtKB">
        <authorList>
            <consortium name="WormBaseParasite"/>
        </authorList>
    </citation>
    <scope>IDENTIFICATION</scope>
</reference>
<evidence type="ECO:0000313" key="3">
    <source>
        <dbReference type="Proteomes" id="UP000271087"/>
    </source>
</evidence>
<dbReference type="AlphaFoldDB" id="A0A182E6D3"/>
<reference evidence="2 3" key="2">
    <citation type="submission" date="2018-08" db="EMBL/GenBank/DDBJ databases">
        <authorList>
            <person name="Laetsch R D."/>
            <person name="Stevens L."/>
            <person name="Kumar S."/>
            <person name="Blaxter L. M."/>
        </authorList>
    </citation>
    <scope>NUCLEOTIDE SEQUENCE [LARGE SCALE GENOMIC DNA]</scope>
</reference>
<protein>
    <submittedName>
        <fullName evidence="4">ATP-dependent DNA helicase</fullName>
    </submittedName>
</protein>
<sequence>MSERTILAAENKDFDELNDIIHSDIQSETVTHKSVGTVVQADEAVNYPIAFLLTCIDLPRMLPHVLQLKIGVLIIMLRNINQSELCNGTRFAVKKLMSDVVEATVLTGPFKGEDILIPLIPMIPMDMSFQFKRLQFPIQLAFAFIINKTHGQSLKLCGLDLETNCFSHDNNMLLVLES</sequence>
<dbReference type="OrthoDB" id="272985at2759"/>
<dbReference type="EMBL" id="UYRW01000695">
    <property type="protein sequence ID" value="VDK69640.1"/>
    <property type="molecule type" value="Genomic_DNA"/>
</dbReference>
<name>A0A182E6D3_ONCOC</name>
<evidence type="ECO:0000259" key="1">
    <source>
        <dbReference type="Pfam" id="PF21530"/>
    </source>
</evidence>
<keyword evidence="3" id="KW-1185">Reference proteome</keyword>
<dbReference type="WBParaSite" id="nOo.2.0.1.t03571-RA">
    <property type="protein sequence ID" value="nOo.2.0.1.t03571-RA"/>
    <property type="gene ID" value="nOo.2.0.1.g03571"/>
</dbReference>
<dbReference type="PANTHER" id="PTHR23274">
    <property type="entry name" value="DNA HELICASE-RELATED"/>
    <property type="match status" value="1"/>
</dbReference>
<evidence type="ECO:0000313" key="2">
    <source>
        <dbReference type="EMBL" id="VDK69640.1"/>
    </source>
</evidence>
<dbReference type="Proteomes" id="UP000271087">
    <property type="component" value="Unassembled WGS sequence"/>
</dbReference>
<dbReference type="GO" id="GO:0005657">
    <property type="term" value="C:replication fork"/>
    <property type="evidence" value="ECO:0007669"/>
    <property type="project" value="TreeGrafter"/>
</dbReference>
<gene>
    <name evidence="2" type="ORF">NOO_LOCUS3571</name>
</gene>